<protein>
    <submittedName>
        <fullName evidence="1">Uncharacterized protein</fullName>
    </submittedName>
</protein>
<gene>
    <name evidence="1" type="ORF">CYMTET_2941</name>
</gene>
<name>A0AAE0LLK6_9CHLO</name>
<sequence>MATRVWQRTAAGGVALLWACHVTQMVIGLLLRTAAGVLGRLEVLGFGGGYAGGVGGLWTCRVPQMVIGLRLRTAAGGIGSLWMGHARRVATEALLHRIAAGGGVRPWTGRVRRTEDGDLAKADTVGKSGGCHGRSCEEDGGGWVIGGCCQVHWAGDVGALWTVMRGGW</sequence>
<comment type="caution">
    <text evidence="1">The sequence shown here is derived from an EMBL/GenBank/DDBJ whole genome shotgun (WGS) entry which is preliminary data.</text>
</comment>
<dbReference type="EMBL" id="LGRX02000065">
    <property type="protein sequence ID" value="KAK3289637.1"/>
    <property type="molecule type" value="Genomic_DNA"/>
</dbReference>
<reference evidence="1 2" key="1">
    <citation type="journal article" date="2015" name="Genome Biol. Evol.">
        <title>Comparative Genomics of a Bacterivorous Green Alga Reveals Evolutionary Causalities and Consequences of Phago-Mixotrophic Mode of Nutrition.</title>
        <authorList>
            <person name="Burns J.A."/>
            <person name="Paasch A."/>
            <person name="Narechania A."/>
            <person name="Kim E."/>
        </authorList>
    </citation>
    <scope>NUCLEOTIDE SEQUENCE [LARGE SCALE GENOMIC DNA]</scope>
    <source>
        <strain evidence="1 2">PLY_AMNH</strain>
    </source>
</reference>
<proteinExistence type="predicted"/>
<dbReference type="Proteomes" id="UP001190700">
    <property type="component" value="Unassembled WGS sequence"/>
</dbReference>
<evidence type="ECO:0000313" key="2">
    <source>
        <dbReference type="Proteomes" id="UP001190700"/>
    </source>
</evidence>
<organism evidence="1 2">
    <name type="scientific">Cymbomonas tetramitiformis</name>
    <dbReference type="NCBI Taxonomy" id="36881"/>
    <lineage>
        <taxon>Eukaryota</taxon>
        <taxon>Viridiplantae</taxon>
        <taxon>Chlorophyta</taxon>
        <taxon>Pyramimonadophyceae</taxon>
        <taxon>Pyramimonadales</taxon>
        <taxon>Pyramimonadaceae</taxon>
        <taxon>Cymbomonas</taxon>
    </lineage>
</organism>
<dbReference type="AlphaFoldDB" id="A0AAE0LLK6"/>
<evidence type="ECO:0000313" key="1">
    <source>
        <dbReference type="EMBL" id="KAK3289637.1"/>
    </source>
</evidence>
<keyword evidence="2" id="KW-1185">Reference proteome</keyword>
<accession>A0AAE0LLK6</accession>